<organism evidence="5 6">
    <name type="scientific">Pocillopora meandrina</name>
    <dbReference type="NCBI Taxonomy" id="46732"/>
    <lineage>
        <taxon>Eukaryota</taxon>
        <taxon>Metazoa</taxon>
        <taxon>Cnidaria</taxon>
        <taxon>Anthozoa</taxon>
        <taxon>Hexacorallia</taxon>
        <taxon>Scleractinia</taxon>
        <taxon>Astrocoeniina</taxon>
        <taxon>Pocilloporidae</taxon>
        <taxon>Pocillopora</taxon>
    </lineage>
</organism>
<evidence type="ECO:0000256" key="4">
    <source>
        <dbReference type="SAM" id="MobiDB-lite"/>
    </source>
</evidence>
<dbReference type="EMBL" id="CALNXJ010000074">
    <property type="protein sequence ID" value="CAH3160196.1"/>
    <property type="molecule type" value="Genomic_DNA"/>
</dbReference>
<dbReference type="InterPro" id="IPR051631">
    <property type="entry name" value="Ankyrin-KH/SAM_domain"/>
</dbReference>
<feature type="repeat" description="ANK" evidence="3">
    <location>
        <begin position="1021"/>
        <end position="1053"/>
    </location>
</feature>
<feature type="repeat" description="ANK" evidence="3">
    <location>
        <begin position="691"/>
        <end position="723"/>
    </location>
</feature>
<dbReference type="Gene3D" id="1.25.40.20">
    <property type="entry name" value="Ankyrin repeat-containing domain"/>
    <property type="match status" value="3"/>
</dbReference>
<protein>
    <submittedName>
        <fullName evidence="5">Uncharacterized protein</fullName>
    </submittedName>
</protein>
<feature type="region of interest" description="Disordered" evidence="4">
    <location>
        <begin position="463"/>
        <end position="495"/>
    </location>
</feature>
<dbReference type="Pfam" id="PF00023">
    <property type="entry name" value="Ank"/>
    <property type="match status" value="2"/>
</dbReference>
<dbReference type="Proteomes" id="UP001159428">
    <property type="component" value="Unassembled WGS sequence"/>
</dbReference>
<feature type="repeat" description="ANK" evidence="3">
    <location>
        <begin position="1087"/>
        <end position="1119"/>
    </location>
</feature>
<accession>A0AAU9XZA8</accession>
<dbReference type="Pfam" id="PF20706">
    <property type="entry name" value="GT4-conflict"/>
    <property type="match status" value="1"/>
</dbReference>
<proteinExistence type="predicted"/>
<dbReference type="SUPFAM" id="SSF48403">
    <property type="entry name" value="Ankyrin repeat"/>
    <property type="match status" value="2"/>
</dbReference>
<dbReference type="SMART" id="SM00248">
    <property type="entry name" value="ANK"/>
    <property type="match status" value="21"/>
</dbReference>
<sequence>MERGSSNALNANSVKDTGKSEDLKSGASCSAEVIVDQWIDVMFICSEWGSSKGGLSTFNREIAVNLAKYSKERIKVHCFVCQSTEEERKDASSNGVHLITARRPPGSSDSLEWIRIPPPELRNPNIVVGHGRKFGGAAYSIQQITGCKWIHFVHVYCEDLGKFKLECNVTADAIADNEEKNKRELELCKASNLVVAVGSLLQRKYQRSLPDFKVEVITPGIFEKFVNPTTRPREWMKFESSGEDEFRIFMFGRGSFEDFELKGYDIIGKAVASLQRRFELTFVGAPQDQQRKIEKWFLEETKITRNQLTIKGFCNYKETREIFRQADAVVMPSRTEGFGLVALEAISAGVPLLVSRECGIAKALQTVDGGMAVVIPSASPEEWANRIQELSQQSPDERYASAVRLRENYGKRYHWKEESEKFMKMILQLAPNPSPKETIITGKVPCSSNNKEQTQRKEVLTAKGDLAHSGLEVGKRDGREQSESAPGDSRNATGRTSLMNAALNGNVHAVKSIMKRGADPSLMSNTGWNTLHYAAAGGDTNIISLIHTHLPIIDSKTTEGITPLMIAAANGKLHAVKWFLEKGATVTCENKRGWNTLHHAAQRGDTDIISLIYTHLPNIESETGEGSTPLIVAAGNGKLHAVKWFLEKGATVTCEDKRGWNTLHHAAQHGDTDIISLIHTHLPNVESKTSEGSTPLMVAAVTGKLRAVKWFLEKGATVTCKDKRGRNTLHHAALGGDTDIITLIHTHLPNIESKTGEGLTPLMLAAGNGKLHAVKWFLEKGATVTCEDKRGWNTLHYATQGGDTNILSLIHTHLPNIESKTSEGSTPLMMAAGNGKLHAVKWLLEKGATVTCEDKRGWNTLHRAAQSGETDIISLIHSHLPNIESKTGEGSTPLMVAAGTGKLHAVKWFLEKGATVTCEDKRGWNTLHRAAQSGETDIISLIHSHLPNIESKTGEGSTPLMVAAGTGKLHAVKWFLEKGATETCEDKRGRNTLHHAALGGDTDIISLIHTHLPNIESKTSEGNTPLMVAAGTGQLHAVKWFLEKGATVTCENKRRWNTLHLAAQGGDTDIISLIHTHLPNIESKTGEGLTPLIVAAGAGKLHAVQWFLEKGATVTVESHGWNILHFAALGGDPDTIDLILTHLPDIESKTAGGETPLIIAVRERKLQGAMCLLERGANPSAKDNKGQDSLHHASSCDSDFFDLLLSHL</sequence>
<dbReference type="InterPro" id="IPR002110">
    <property type="entry name" value="Ankyrin_rpt"/>
</dbReference>
<keyword evidence="1" id="KW-0677">Repeat</keyword>
<feature type="repeat" description="ANK" evidence="3">
    <location>
        <begin position="955"/>
        <end position="987"/>
    </location>
</feature>
<name>A0AAU9XZA8_9CNID</name>
<feature type="compositionally biased region" description="Basic and acidic residues" evidence="4">
    <location>
        <begin position="473"/>
        <end position="482"/>
    </location>
</feature>
<dbReference type="PANTHER" id="PTHR23206">
    <property type="entry name" value="MASK PROTEIN"/>
    <property type="match status" value="1"/>
</dbReference>
<feature type="region of interest" description="Disordered" evidence="4">
    <location>
        <begin position="1"/>
        <end position="24"/>
    </location>
</feature>
<feature type="repeat" description="ANK" evidence="3">
    <location>
        <begin position="889"/>
        <end position="921"/>
    </location>
</feature>
<evidence type="ECO:0000256" key="2">
    <source>
        <dbReference type="ARBA" id="ARBA00023043"/>
    </source>
</evidence>
<dbReference type="GO" id="GO:0045087">
    <property type="term" value="P:innate immune response"/>
    <property type="evidence" value="ECO:0007669"/>
    <property type="project" value="TreeGrafter"/>
</dbReference>
<dbReference type="PANTHER" id="PTHR23206:SF7">
    <property type="entry name" value="PROTEIN KINASE DOMAIN-CONTAINING PROTEIN"/>
    <property type="match status" value="1"/>
</dbReference>
<evidence type="ECO:0000256" key="1">
    <source>
        <dbReference type="ARBA" id="ARBA00022737"/>
    </source>
</evidence>
<dbReference type="InterPro" id="IPR036770">
    <property type="entry name" value="Ankyrin_rpt-contain_sf"/>
</dbReference>
<keyword evidence="6" id="KW-1185">Reference proteome</keyword>
<feature type="repeat" description="ANK" evidence="3">
    <location>
        <begin position="1152"/>
        <end position="1184"/>
    </location>
</feature>
<dbReference type="GO" id="GO:0005737">
    <property type="term" value="C:cytoplasm"/>
    <property type="evidence" value="ECO:0007669"/>
    <property type="project" value="TreeGrafter"/>
</dbReference>
<dbReference type="PROSITE" id="PS50088">
    <property type="entry name" value="ANK_REPEAT"/>
    <property type="match status" value="11"/>
</dbReference>
<dbReference type="CDD" id="cd03801">
    <property type="entry name" value="GT4_PimA-like"/>
    <property type="match status" value="1"/>
</dbReference>
<feature type="repeat" description="ANK" evidence="3">
    <location>
        <begin position="823"/>
        <end position="855"/>
    </location>
</feature>
<dbReference type="Pfam" id="PF12796">
    <property type="entry name" value="Ank_2"/>
    <property type="match status" value="5"/>
</dbReference>
<dbReference type="PROSITE" id="PS50297">
    <property type="entry name" value="ANK_REP_REGION"/>
    <property type="match status" value="11"/>
</dbReference>
<gene>
    <name evidence="5" type="ORF">PMEA_00032292</name>
</gene>
<comment type="caution">
    <text evidence="5">The sequence shown here is derived from an EMBL/GenBank/DDBJ whole genome shotgun (WGS) entry which is preliminary data.</text>
</comment>
<dbReference type="SUPFAM" id="SSF53756">
    <property type="entry name" value="UDP-Glycosyltransferase/glycogen phosphorylase"/>
    <property type="match status" value="1"/>
</dbReference>
<dbReference type="Gene3D" id="3.40.50.2000">
    <property type="entry name" value="Glycogen Phosphorylase B"/>
    <property type="match status" value="2"/>
</dbReference>
<feature type="repeat" description="ANK" evidence="3">
    <location>
        <begin position="559"/>
        <end position="591"/>
    </location>
</feature>
<evidence type="ECO:0000256" key="3">
    <source>
        <dbReference type="PROSITE-ProRule" id="PRU00023"/>
    </source>
</evidence>
<evidence type="ECO:0000313" key="5">
    <source>
        <dbReference type="EMBL" id="CAH3160196.1"/>
    </source>
</evidence>
<feature type="repeat" description="ANK" evidence="3">
    <location>
        <begin position="493"/>
        <end position="525"/>
    </location>
</feature>
<keyword evidence="2 3" id="KW-0040">ANK repeat</keyword>
<evidence type="ECO:0000313" key="6">
    <source>
        <dbReference type="Proteomes" id="UP001159428"/>
    </source>
</evidence>
<dbReference type="Pfam" id="PF13637">
    <property type="entry name" value="Ank_4"/>
    <property type="match status" value="2"/>
</dbReference>
<feature type="repeat" description="ANK" evidence="3">
    <location>
        <begin position="625"/>
        <end position="657"/>
    </location>
</feature>
<feature type="non-terminal residue" evidence="5">
    <location>
        <position position="1208"/>
    </location>
</feature>
<dbReference type="AlphaFoldDB" id="A0AAU9XZA8"/>
<feature type="compositionally biased region" description="Polar residues" evidence="4">
    <location>
        <begin position="1"/>
        <end position="15"/>
    </location>
</feature>
<feature type="repeat" description="ANK" evidence="3">
    <location>
        <begin position="757"/>
        <end position="789"/>
    </location>
</feature>
<reference evidence="5 6" key="1">
    <citation type="submission" date="2022-05" db="EMBL/GenBank/DDBJ databases">
        <authorList>
            <consortium name="Genoscope - CEA"/>
            <person name="William W."/>
        </authorList>
    </citation>
    <scope>NUCLEOTIDE SEQUENCE [LARGE SCALE GENOMIC DNA]</scope>
</reference>